<keyword evidence="4" id="KW-0256">Endoplasmic reticulum</keyword>
<proteinExistence type="predicted"/>
<evidence type="ECO:0000256" key="3">
    <source>
        <dbReference type="ARBA" id="ARBA00022801"/>
    </source>
</evidence>
<sequence length="438" mass="51278">MYKLILATVILLFFLILDNLFGSLTYNISNEITKFLQIQFEYGKETGFFEYILLIFSTAGDAECTNILTLLIWIKAQNKIQIFKLITMNAIAAAFGNFIKMVMTQPRPFYLDPQIKLDFCYTGFGDPSGHSLRSFVFYTILIETIILQKYNIQENSTNIESEKQVQSFKEISNSELYKQIYSNQYVSYSKCKLFIAIFAFLIGIGRLYFGVHFLNQIIIGWVIGGYIIYVYYYCGLEKMIEIAFKNSLLLNSYRYLQMLLASFLIFTFAYILYFERHYEQSLIDLKQQWKQNILKQPQCTTGGGYNPKNKFETHDISGISILFLPCYLLAFYSKQQILLKIESDQILNQVGQNIQYLITYIVVYWIQLLEEQTSNKIAGISETKKLLCKIFFTQFHYIEISILFVMIIPLSVRLVTSFLKRQQFSRISQIDQSEMEMV</sequence>
<feature type="transmembrane region" description="Helical" evidence="7">
    <location>
        <begin position="395"/>
        <end position="416"/>
    </location>
</feature>
<name>A0A8S1NV28_PARPR</name>
<evidence type="ECO:0000256" key="7">
    <source>
        <dbReference type="SAM" id="Phobius"/>
    </source>
</evidence>
<evidence type="ECO:0000256" key="2">
    <source>
        <dbReference type="ARBA" id="ARBA00022692"/>
    </source>
</evidence>
<dbReference type="OMA" id="LLIWIKA"/>
<dbReference type="GO" id="GO:0042392">
    <property type="term" value="F:sphingosine-1-phosphate phosphatase activity"/>
    <property type="evidence" value="ECO:0007669"/>
    <property type="project" value="TreeGrafter"/>
</dbReference>
<keyword evidence="2 7" id="KW-0812">Transmembrane</keyword>
<feature type="transmembrane region" description="Helical" evidence="7">
    <location>
        <begin position="193"/>
        <end position="211"/>
    </location>
</feature>
<comment type="subcellular location">
    <subcellularLocation>
        <location evidence="1">Endoplasmic reticulum membrane</location>
        <topology evidence="1">Multi-pass membrane protein</topology>
    </subcellularLocation>
</comment>
<evidence type="ECO:0000313" key="9">
    <source>
        <dbReference type="EMBL" id="CAD8095219.1"/>
    </source>
</evidence>
<dbReference type="PANTHER" id="PTHR14969:SF28">
    <property type="entry name" value="DIHYDROSPHINGOSINE 1-PHOSPHATE PHOSPHATASE LCB3-RELATED"/>
    <property type="match status" value="1"/>
</dbReference>
<evidence type="ECO:0000259" key="8">
    <source>
        <dbReference type="SMART" id="SM00014"/>
    </source>
</evidence>
<protein>
    <recommendedName>
        <fullName evidence="8">Phosphatidic acid phosphatase type 2/haloperoxidase domain-containing protein</fullName>
    </recommendedName>
</protein>
<keyword evidence="10" id="KW-1185">Reference proteome</keyword>
<evidence type="ECO:0000256" key="5">
    <source>
        <dbReference type="ARBA" id="ARBA00022989"/>
    </source>
</evidence>
<dbReference type="AlphaFoldDB" id="A0A8S1NV28"/>
<dbReference type="InterPro" id="IPR000326">
    <property type="entry name" value="PAP2/HPO"/>
</dbReference>
<feature type="transmembrane region" description="Helical" evidence="7">
    <location>
        <begin position="316"/>
        <end position="334"/>
    </location>
</feature>
<evidence type="ECO:0000256" key="1">
    <source>
        <dbReference type="ARBA" id="ARBA00004477"/>
    </source>
</evidence>
<dbReference type="PANTHER" id="PTHR14969">
    <property type="entry name" value="SPHINGOSINE-1-PHOSPHATE PHOSPHOHYDROLASE"/>
    <property type="match status" value="1"/>
</dbReference>
<keyword evidence="6 7" id="KW-0472">Membrane</keyword>
<organism evidence="9 10">
    <name type="scientific">Paramecium primaurelia</name>
    <dbReference type="NCBI Taxonomy" id="5886"/>
    <lineage>
        <taxon>Eukaryota</taxon>
        <taxon>Sar</taxon>
        <taxon>Alveolata</taxon>
        <taxon>Ciliophora</taxon>
        <taxon>Intramacronucleata</taxon>
        <taxon>Oligohymenophorea</taxon>
        <taxon>Peniculida</taxon>
        <taxon>Parameciidae</taxon>
        <taxon>Paramecium</taxon>
    </lineage>
</organism>
<feature type="transmembrane region" description="Helical" evidence="7">
    <location>
        <begin position="346"/>
        <end position="366"/>
    </location>
</feature>
<keyword evidence="3" id="KW-0378">Hydrolase</keyword>
<reference evidence="9" key="1">
    <citation type="submission" date="2021-01" db="EMBL/GenBank/DDBJ databases">
        <authorList>
            <consortium name="Genoscope - CEA"/>
            <person name="William W."/>
        </authorList>
    </citation>
    <scope>NUCLEOTIDE SEQUENCE</scope>
</reference>
<comment type="caution">
    <text evidence="9">The sequence shown here is derived from an EMBL/GenBank/DDBJ whole genome shotgun (WGS) entry which is preliminary data.</text>
</comment>
<dbReference type="Pfam" id="PF01569">
    <property type="entry name" value="PAP2"/>
    <property type="match status" value="1"/>
</dbReference>
<evidence type="ECO:0000313" key="10">
    <source>
        <dbReference type="Proteomes" id="UP000688137"/>
    </source>
</evidence>
<feature type="transmembrane region" description="Helical" evidence="7">
    <location>
        <begin position="51"/>
        <end position="74"/>
    </location>
</feature>
<evidence type="ECO:0000256" key="4">
    <source>
        <dbReference type="ARBA" id="ARBA00022824"/>
    </source>
</evidence>
<keyword evidence="5 7" id="KW-1133">Transmembrane helix</keyword>
<accession>A0A8S1NV28</accession>
<dbReference type="SMART" id="SM00014">
    <property type="entry name" value="acidPPc"/>
    <property type="match status" value="1"/>
</dbReference>
<evidence type="ECO:0000256" key="6">
    <source>
        <dbReference type="ARBA" id="ARBA00023136"/>
    </source>
</evidence>
<dbReference type="GO" id="GO:0005789">
    <property type="term" value="C:endoplasmic reticulum membrane"/>
    <property type="evidence" value="ECO:0007669"/>
    <property type="project" value="UniProtKB-SubCell"/>
</dbReference>
<feature type="domain" description="Phosphatidic acid phosphatase type 2/haloperoxidase" evidence="8">
    <location>
        <begin position="83"/>
        <end position="232"/>
    </location>
</feature>
<feature type="transmembrane region" description="Helical" evidence="7">
    <location>
        <begin position="255"/>
        <end position="273"/>
    </location>
</feature>
<dbReference type="EMBL" id="CAJJDM010000101">
    <property type="protein sequence ID" value="CAD8095219.1"/>
    <property type="molecule type" value="Genomic_DNA"/>
</dbReference>
<gene>
    <name evidence="9" type="ORF">PPRIM_AZ9-3.1.T0980063</name>
</gene>
<feature type="transmembrane region" description="Helical" evidence="7">
    <location>
        <begin position="217"/>
        <end position="234"/>
    </location>
</feature>
<dbReference type="Proteomes" id="UP000688137">
    <property type="component" value="Unassembled WGS sequence"/>
</dbReference>